<organism evidence="1">
    <name type="scientific">Salmonella enterica</name>
    <name type="common">Salmonella choleraesuis</name>
    <dbReference type="NCBI Taxonomy" id="28901"/>
    <lineage>
        <taxon>Bacteria</taxon>
        <taxon>Pseudomonadati</taxon>
        <taxon>Pseudomonadota</taxon>
        <taxon>Gammaproteobacteria</taxon>
        <taxon>Enterobacterales</taxon>
        <taxon>Enterobacteriaceae</taxon>
        <taxon>Salmonella</taxon>
    </lineage>
</organism>
<dbReference type="Proteomes" id="UP000839530">
    <property type="component" value="Unassembled WGS sequence"/>
</dbReference>
<gene>
    <name evidence="1" type="ORF">A7E06_25710</name>
</gene>
<accession>A0A402WMK0</accession>
<dbReference type="AlphaFoldDB" id="A0A402WMK0"/>
<comment type="caution">
    <text evidence="1">The sequence shown here is derived from an EMBL/GenBank/DDBJ whole genome shotgun (WGS) entry which is preliminary data.</text>
</comment>
<dbReference type="EMBL" id="RSUV01000029">
    <property type="protein sequence ID" value="MIV46796.1"/>
    <property type="molecule type" value="Genomic_DNA"/>
</dbReference>
<proteinExistence type="predicted"/>
<sequence length="306" mass="36374">MSGEILSREVLNERLNAYYSSFLSRYGINIMPSDPFDKPENYISYIKKHREDIAGTRTALELNELIGNMIISSKRELIAIERISWIGSSERACLFTWYQLMIFIRENQNSVLQKLYSKNKLVIRNDYLQTQCFPSDSKSQIIQILKIIDLLSDDKLIHAWLERVKSEWVKAFKSRSPFSYLRPENSDDCIWTWQYLKDRNIACGEIIDFPDSANIYHAIFLSFDIWITRLLTSDEDVKNFRQTFNKKKAGRKYKKSQEGNINIQFYLDVNTREKLRTLSRSRRLNNGEMLKELIIEEYQRHKKTKF</sequence>
<reference evidence="1" key="1">
    <citation type="submission" date="2018-07" db="EMBL/GenBank/DDBJ databases">
        <authorList>
            <consortium name="GenomeTrakr network: Whole genome sequencing for foodborne pathogen traceback"/>
        </authorList>
    </citation>
    <scope>NUCLEOTIDE SEQUENCE [LARGE SCALE GENOMIC DNA]</scope>
    <source>
        <strain evidence="1">CFSAN048114</strain>
    </source>
</reference>
<evidence type="ECO:0000313" key="1">
    <source>
        <dbReference type="EMBL" id="MIV46796.1"/>
    </source>
</evidence>
<name>A0A402WMK0_SALER</name>
<evidence type="ECO:0008006" key="2">
    <source>
        <dbReference type="Google" id="ProtNLM"/>
    </source>
</evidence>
<protein>
    <recommendedName>
        <fullName evidence="2">Ybl124</fullName>
    </recommendedName>
</protein>